<sequence length="75" mass="8773">MSQMILRPLSRNILRRPRVILQVSHESKKIKFKHTIRGAIHMKITIYFGSHEDQDVRTMDCHLDGEDTEEIVSVS</sequence>
<dbReference type="EMBL" id="AHEJ01000055">
    <property type="protein sequence ID" value="EOP63927.1"/>
    <property type="molecule type" value="Genomic_DNA"/>
</dbReference>
<name>A0A9W5VF11_BACCE</name>
<dbReference type="Proteomes" id="UP000013989">
    <property type="component" value="Unassembled WGS sequence"/>
</dbReference>
<accession>A0A9W5VF11</accession>
<reference evidence="1 2" key="1">
    <citation type="submission" date="2012-12" db="EMBL/GenBank/DDBJ databases">
        <title>The Genome Sequence of Bacillus cereus ISP2954.</title>
        <authorList>
            <consortium name="The Broad Institute Genome Sequencing Platform"/>
            <consortium name="The Broad Institute Genome Sequencing Center for Infectious Disease"/>
            <person name="Feldgarden M."/>
            <person name="Van der Auwera G.A."/>
            <person name="Mahillon J."/>
            <person name="Duprez V."/>
            <person name="Timmery S."/>
            <person name="Mattelet C."/>
            <person name="Dierick K."/>
            <person name="Sun M."/>
            <person name="Yu Z."/>
            <person name="Zhu L."/>
            <person name="Hu X."/>
            <person name="Shank E.B."/>
            <person name="Swiecicka I."/>
            <person name="Hansen B.M."/>
            <person name="Andrup L."/>
            <person name="Walker B."/>
            <person name="Young S.K."/>
            <person name="Zeng Q."/>
            <person name="Gargeya S."/>
            <person name="Fitzgerald M."/>
            <person name="Haas B."/>
            <person name="Abouelleil A."/>
            <person name="Alvarado L."/>
            <person name="Arachchi H.M."/>
            <person name="Berlin A.M."/>
            <person name="Chapman S.B."/>
            <person name="Dewar J."/>
            <person name="Goldberg J."/>
            <person name="Griggs A."/>
            <person name="Gujja S."/>
            <person name="Hansen M."/>
            <person name="Howarth C."/>
            <person name="Imamovic A."/>
            <person name="Larimer J."/>
            <person name="McCowan C."/>
            <person name="Murphy C."/>
            <person name="Neiman D."/>
            <person name="Pearson M."/>
            <person name="Priest M."/>
            <person name="Roberts A."/>
            <person name="Saif S."/>
            <person name="Shea T."/>
            <person name="Sisk P."/>
            <person name="Sykes S."/>
            <person name="Wortman J."/>
            <person name="Nusbaum C."/>
            <person name="Birren B."/>
        </authorList>
    </citation>
    <scope>NUCLEOTIDE SEQUENCE [LARGE SCALE GENOMIC DNA]</scope>
    <source>
        <strain evidence="1 2">ISP2954</strain>
    </source>
</reference>
<comment type="caution">
    <text evidence="1">The sequence shown here is derived from an EMBL/GenBank/DDBJ whole genome shotgun (WGS) entry which is preliminary data.</text>
</comment>
<protein>
    <submittedName>
        <fullName evidence="1">Uncharacterized protein</fullName>
    </submittedName>
</protein>
<evidence type="ECO:0000313" key="1">
    <source>
        <dbReference type="EMBL" id="EOP63927.1"/>
    </source>
</evidence>
<gene>
    <name evidence="1" type="ORF">IGU_05408</name>
</gene>
<dbReference type="AlphaFoldDB" id="A0A9W5VF11"/>
<organism evidence="1 2">
    <name type="scientific">Bacillus cereus ISP2954</name>
    <dbReference type="NCBI Taxonomy" id="1053215"/>
    <lineage>
        <taxon>Bacteria</taxon>
        <taxon>Bacillati</taxon>
        <taxon>Bacillota</taxon>
        <taxon>Bacilli</taxon>
        <taxon>Bacillales</taxon>
        <taxon>Bacillaceae</taxon>
        <taxon>Bacillus</taxon>
        <taxon>Bacillus cereus group</taxon>
    </lineage>
</organism>
<proteinExistence type="predicted"/>
<evidence type="ECO:0000313" key="2">
    <source>
        <dbReference type="Proteomes" id="UP000013989"/>
    </source>
</evidence>